<evidence type="ECO:0000256" key="3">
    <source>
        <dbReference type="ARBA" id="ARBA00023082"/>
    </source>
</evidence>
<dbReference type="SUPFAM" id="SSF88946">
    <property type="entry name" value="Sigma2 domain of RNA polymerase sigma factors"/>
    <property type="match status" value="1"/>
</dbReference>
<gene>
    <name evidence="7" type="ORF">DCO17_04700</name>
</gene>
<accession>A0A6M9Q6P4</accession>
<evidence type="ECO:0000256" key="2">
    <source>
        <dbReference type="ARBA" id="ARBA00023015"/>
    </source>
</evidence>
<keyword evidence="2" id="KW-0805">Transcription regulation</keyword>
<dbReference type="PANTHER" id="PTHR43133:SF64">
    <property type="entry name" value="ECF SIGMA FACTOR"/>
    <property type="match status" value="1"/>
</dbReference>
<feature type="domain" description="RNA polymerase sigma-70 region 2" evidence="5">
    <location>
        <begin position="18"/>
        <end position="75"/>
    </location>
</feature>
<evidence type="ECO:0000259" key="5">
    <source>
        <dbReference type="Pfam" id="PF04542"/>
    </source>
</evidence>
<evidence type="ECO:0000259" key="6">
    <source>
        <dbReference type="Pfam" id="PF08281"/>
    </source>
</evidence>
<dbReference type="GO" id="GO:0003677">
    <property type="term" value="F:DNA binding"/>
    <property type="evidence" value="ECO:0007669"/>
    <property type="project" value="InterPro"/>
</dbReference>
<dbReference type="Gene3D" id="1.10.1740.10">
    <property type="match status" value="1"/>
</dbReference>
<evidence type="ECO:0000313" key="7">
    <source>
        <dbReference type="EMBL" id="QKM64593.1"/>
    </source>
</evidence>
<sequence>MASAQELSDFLSSVEQRAFKQAVYAVRDDDAAMDIVQDAMIKLAEKYGDKPAAELPLLFTRILQNRIHDWFRRQKVRNAWVTLFSSMGRKAEENDDFDPLESLSAPDDSEIHQDGAKQLEKSQLLQTLESEIAKLPVRQREAFLMRYWDELSITDTAKAMNCSEGSVKTHCSRATQSLAKALKLKGITL</sequence>
<protein>
    <submittedName>
        <fullName evidence="7">RNA polymerase sigma factor</fullName>
    </submittedName>
</protein>
<dbReference type="SUPFAM" id="SSF88659">
    <property type="entry name" value="Sigma3 and sigma4 domains of RNA polymerase sigma factors"/>
    <property type="match status" value="1"/>
</dbReference>
<dbReference type="InterPro" id="IPR013249">
    <property type="entry name" value="RNA_pol_sigma70_r4_t2"/>
</dbReference>
<dbReference type="NCBIfam" id="TIGR02937">
    <property type="entry name" value="sigma70-ECF"/>
    <property type="match status" value="1"/>
</dbReference>
<dbReference type="GO" id="GO:0016987">
    <property type="term" value="F:sigma factor activity"/>
    <property type="evidence" value="ECO:0007669"/>
    <property type="project" value="UniProtKB-KW"/>
</dbReference>
<dbReference type="AlphaFoldDB" id="A0A6M9Q6P4"/>
<dbReference type="NCBIfam" id="NF006550">
    <property type="entry name" value="PRK09047.1"/>
    <property type="match status" value="1"/>
</dbReference>
<keyword evidence="3" id="KW-0731">Sigma factor</keyword>
<dbReference type="Pfam" id="PF08281">
    <property type="entry name" value="Sigma70_r4_2"/>
    <property type="match status" value="1"/>
</dbReference>
<dbReference type="PANTHER" id="PTHR43133">
    <property type="entry name" value="RNA POLYMERASE ECF-TYPE SIGMA FACTO"/>
    <property type="match status" value="1"/>
</dbReference>
<dbReference type="InterPro" id="IPR013324">
    <property type="entry name" value="RNA_pol_sigma_r3/r4-like"/>
</dbReference>
<dbReference type="InterPro" id="IPR013325">
    <property type="entry name" value="RNA_pol_sigma_r2"/>
</dbReference>
<dbReference type="GO" id="GO:0006352">
    <property type="term" value="P:DNA-templated transcription initiation"/>
    <property type="evidence" value="ECO:0007669"/>
    <property type="project" value="InterPro"/>
</dbReference>
<dbReference type="KEGG" id="ptrp:DCO17_04700"/>
<dbReference type="InterPro" id="IPR036388">
    <property type="entry name" value="WH-like_DNA-bd_sf"/>
</dbReference>
<dbReference type="InterPro" id="IPR014284">
    <property type="entry name" value="RNA_pol_sigma-70_dom"/>
</dbReference>
<comment type="similarity">
    <text evidence="1">Belongs to the sigma-70 factor family. ECF subfamily.</text>
</comment>
<feature type="domain" description="RNA polymerase sigma factor 70 region 4 type 2" evidence="6">
    <location>
        <begin position="127"/>
        <end position="174"/>
    </location>
</feature>
<evidence type="ECO:0000256" key="4">
    <source>
        <dbReference type="ARBA" id="ARBA00023163"/>
    </source>
</evidence>
<dbReference type="InterPro" id="IPR039425">
    <property type="entry name" value="RNA_pol_sigma-70-like"/>
</dbReference>
<evidence type="ECO:0000256" key="1">
    <source>
        <dbReference type="ARBA" id="ARBA00010641"/>
    </source>
</evidence>
<keyword evidence="4" id="KW-0804">Transcription</keyword>
<dbReference type="Proteomes" id="UP000503312">
    <property type="component" value="Chromosome"/>
</dbReference>
<dbReference type="EMBL" id="CP028942">
    <property type="protein sequence ID" value="QKM64593.1"/>
    <property type="molecule type" value="Genomic_DNA"/>
</dbReference>
<dbReference type="Gene3D" id="1.10.10.10">
    <property type="entry name" value="Winged helix-like DNA-binding domain superfamily/Winged helix DNA-binding domain"/>
    <property type="match status" value="1"/>
</dbReference>
<dbReference type="RefSeq" id="WP_173955637.1">
    <property type="nucleotide sequence ID" value="NZ_CP028942.1"/>
</dbReference>
<reference evidence="7 8" key="1">
    <citation type="submission" date="2018-04" db="EMBL/GenBank/DDBJ databases">
        <title>Polynucleobacter sp. UH21B genome.</title>
        <authorList>
            <person name="Hahn M.W."/>
        </authorList>
    </citation>
    <scope>NUCLEOTIDE SEQUENCE [LARGE SCALE GENOMIC DNA]</scope>
    <source>
        <strain evidence="7 8">MWH-UH21B</strain>
    </source>
</reference>
<keyword evidence="8" id="KW-1185">Reference proteome</keyword>
<name>A0A6M9Q6P4_9BURK</name>
<dbReference type="Pfam" id="PF04542">
    <property type="entry name" value="Sigma70_r2"/>
    <property type="match status" value="1"/>
</dbReference>
<evidence type="ECO:0000313" key="8">
    <source>
        <dbReference type="Proteomes" id="UP000503312"/>
    </source>
</evidence>
<dbReference type="InterPro" id="IPR007627">
    <property type="entry name" value="RNA_pol_sigma70_r2"/>
</dbReference>
<dbReference type="CDD" id="cd06171">
    <property type="entry name" value="Sigma70_r4"/>
    <property type="match status" value="1"/>
</dbReference>
<organism evidence="7 8">
    <name type="scientific">Polynucleobacter tropicus</name>
    <dbReference type="NCBI Taxonomy" id="1743174"/>
    <lineage>
        <taxon>Bacteria</taxon>
        <taxon>Pseudomonadati</taxon>
        <taxon>Pseudomonadota</taxon>
        <taxon>Betaproteobacteria</taxon>
        <taxon>Burkholderiales</taxon>
        <taxon>Burkholderiaceae</taxon>
        <taxon>Polynucleobacter</taxon>
    </lineage>
</organism>
<proteinExistence type="inferred from homology"/>